<feature type="region of interest" description="Disordered" evidence="1">
    <location>
        <begin position="546"/>
        <end position="677"/>
    </location>
</feature>
<feature type="compositionally biased region" description="Low complexity" evidence="1">
    <location>
        <begin position="297"/>
        <end position="318"/>
    </location>
</feature>
<dbReference type="GO" id="GO:0005730">
    <property type="term" value="C:nucleolus"/>
    <property type="evidence" value="ECO:0007669"/>
    <property type="project" value="UniProtKB-ARBA"/>
</dbReference>
<evidence type="ECO:0000259" key="2">
    <source>
        <dbReference type="Pfam" id="PF05022"/>
    </source>
</evidence>
<comment type="caution">
    <text evidence="3">The sequence shown here is derived from an EMBL/GenBank/DDBJ whole genome shotgun (WGS) entry which is preliminary data.</text>
</comment>
<feature type="compositionally biased region" description="Polar residues" evidence="1">
    <location>
        <begin position="574"/>
        <end position="612"/>
    </location>
</feature>
<dbReference type="AlphaFoldDB" id="A0ABD2QNV7"/>
<protein>
    <recommendedName>
        <fullName evidence="2">Srp40 C-terminal domain-containing protein</fullName>
    </recommendedName>
</protein>
<feature type="compositionally biased region" description="Low complexity" evidence="1">
    <location>
        <begin position="259"/>
        <end position="276"/>
    </location>
</feature>
<dbReference type="PANTHER" id="PTHR23216">
    <property type="entry name" value="NUCLEOLAR AND COILED-BODY PHOSPHOPROTEIN 1"/>
    <property type="match status" value="1"/>
</dbReference>
<keyword evidence="4" id="KW-1185">Reference proteome</keyword>
<feature type="compositionally biased region" description="Low complexity" evidence="1">
    <location>
        <begin position="326"/>
        <end position="338"/>
    </location>
</feature>
<accession>A0ABD2QNV7</accession>
<feature type="compositionally biased region" description="Low complexity" evidence="1">
    <location>
        <begin position="488"/>
        <end position="498"/>
    </location>
</feature>
<feature type="compositionally biased region" description="Polar residues" evidence="1">
    <location>
        <begin position="546"/>
        <end position="565"/>
    </location>
</feature>
<dbReference type="InterPro" id="IPR007718">
    <property type="entry name" value="Srp40_C"/>
</dbReference>
<feature type="compositionally biased region" description="Low complexity" evidence="1">
    <location>
        <begin position="199"/>
        <end position="210"/>
    </location>
</feature>
<feature type="compositionally biased region" description="Polar residues" evidence="1">
    <location>
        <begin position="648"/>
        <end position="660"/>
    </location>
</feature>
<feature type="region of interest" description="Disordered" evidence="1">
    <location>
        <begin position="174"/>
        <end position="532"/>
    </location>
</feature>
<evidence type="ECO:0000313" key="3">
    <source>
        <dbReference type="EMBL" id="KAL3321209.1"/>
    </source>
</evidence>
<dbReference type="PANTHER" id="PTHR23216:SF1">
    <property type="entry name" value="NUCLEOLAR AND COILED-BODY PHOSPHOPROTEIN 1"/>
    <property type="match status" value="1"/>
</dbReference>
<feature type="compositionally biased region" description="Polar residues" evidence="1">
    <location>
        <begin position="620"/>
        <end position="633"/>
    </location>
</feature>
<reference evidence="3 4" key="1">
    <citation type="submission" date="2024-11" db="EMBL/GenBank/DDBJ databases">
        <title>Adaptive evolution of stress response genes in parasites aligns with host niche diversity.</title>
        <authorList>
            <person name="Hahn C."/>
            <person name="Resl P."/>
        </authorList>
    </citation>
    <scope>NUCLEOTIDE SEQUENCE [LARGE SCALE GENOMIC DNA]</scope>
    <source>
        <strain evidence="3">EGGRZ-B1_66</strain>
        <tissue evidence="3">Body</tissue>
    </source>
</reference>
<sequence>MFSKRHLKELMVFRNALSDGTDGNTKRRNKDYNLVPVNATIDAEKFATLNTQLTLKRNQVMHGTLPSSQSHYASHYFPAFNATMNPRVGNYPPFNAVVTGGGEGTYGAYMSHQPLLQQSGHYRSKGDTNSIIEKLKKTNPSFMAQTMGEKSSSESLNGQSETRKSILEQLEQKIKQKSVYKRPTRDSSSESSLDEAPPTKKFVTTKPVPKQIKTAGKPQEDSSSDSSSDEAPTAKKVVPAKTIPQKATPAKKPAEDSSSDSSSDEAPAAKKVVPAKTIPQKATPAKKPAEDSSSDEAPAVAKKVVPAKTVPQKATPAKKPAEDSSSDSSSDEAPAAKKVVLAKTIPQKATPAKKPAEDSSSDETPAVAKKLLPAKTVPQKATPPKKTVEDSSSDSSSDEAPAAKKFVPAKMVPQKATPAKKPAEDSSSDEAPAVAKTVVPAKTVPQKTTPARKPAEDSSSDEAPVRKTVQPAKILPQKRILAKKPAEDSSSNSSSDEAPSAKKPVPAKTVSQKAILVKQTAKDSSSSDEAPTTAKKVLFAESVLHNASTAKNPVDNSSSDSSTHARLTKRIHSIKNSDFSDPVSSPLSDDIQSSVYAPNSTVTDTQNPTHFKSPSKPVIDSNQSKNSRKSVNFPSGVKRTFSDDSGIESANLNNQNPNHSTSKRVRRSLPTPFRRVKDDEIAVNPNLCDNSYEAKIGARGSWGEKANNILKHTQGKSFRHEKTKKKRGTYSGGIISTDVCSYKFED</sequence>
<proteinExistence type="predicted"/>
<evidence type="ECO:0000256" key="1">
    <source>
        <dbReference type="SAM" id="MobiDB-lite"/>
    </source>
</evidence>
<gene>
    <name evidence="3" type="ORF">Ciccas_000087</name>
</gene>
<feature type="domain" description="Srp40 C-terminal" evidence="2">
    <location>
        <begin position="672"/>
        <end position="744"/>
    </location>
</feature>
<dbReference type="EMBL" id="JBJKFK010000005">
    <property type="protein sequence ID" value="KAL3321209.1"/>
    <property type="molecule type" value="Genomic_DNA"/>
</dbReference>
<dbReference type="InterPro" id="IPR039191">
    <property type="entry name" value="Nopp140-like"/>
</dbReference>
<dbReference type="Proteomes" id="UP001626550">
    <property type="component" value="Unassembled WGS sequence"/>
</dbReference>
<name>A0ABD2QNV7_9PLAT</name>
<organism evidence="3 4">
    <name type="scientific">Cichlidogyrus casuarinus</name>
    <dbReference type="NCBI Taxonomy" id="1844966"/>
    <lineage>
        <taxon>Eukaryota</taxon>
        <taxon>Metazoa</taxon>
        <taxon>Spiralia</taxon>
        <taxon>Lophotrochozoa</taxon>
        <taxon>Platyhelminthes</taxon>
        <taxon>Monogenea</taxon>
        <taxon>Monopisthocotylea</taxon>
        <taxon>Dactylogyridea</taxon>
        <taxon>Ancyrocephalidae</taxon>
        <taxon>Cichlidogyrus</taxon>
    </lineage>
</organism>
<dbReference type="Pfam" id="PF05022">
    <property type="entry name" value="SRP40_C"/>
    <property type="match status" value="1"/>
</dbReference>
<evidence type="ECO:0000313" key="4">
    <source>
        <dbReference type="Proteomes" id="UP001626550"/>
    </source>
</evidence>
<feature type="compositionally biased region" description="Low complexity" evidence="1">
    <location>
        <begin position="431"/>
        <end position="445"/>
    </location>
</feature>